<dbReference type="Proteomes" id="UP001220022">
    <property type="component" value="Unassembled WGS sequence"/>
</dbReference>
<gene>
    <name evidence="1" type="ORF">P2L57_23570</name>
</gene>
<evidence type="ECO:0000313" key="1">
    <source>
        <dbReference type="EMBL" id="MDF2258593.1"/>
    </source>
</evidence>
<sequence length="244" mass="27289">MNLHIAFREYLDLHERCEVGSTRIATHESQYEDRAVIPVGDWRPLDPGLAERLKPTASTPDGSLVELVQLPTDELPARDEVAGIPASALRLGHFPGRSDIQYLGYVASPPATLTTTVNPASQRRIGLHIDNWDRLPCGTRHQSRRRLCLNLGPGSRYLLLGDRDTRDISQAIRQDHEHHYPHTDDVRRYVAEGRPLRCLRVHLAPGEGYIAPTELIPHDGSTEGQSITSKAAFWLGHWPRATDG</sequence>
<protein>
    <submittedName>
        <fullName evidence="1">Uncharacterized protein</fullName>
    </submittedName>
</protein>
<dbReference type="EMBL" id="JARHTQ010000016">
    <property type="protein sequence ID" value="MDF2258593.1"/>
    <property type="molecule type" value="Genomic_DNA"/>
</dbReference>
<proteinExistence type="predicted"/>
<accession>A0ABT5Z437</accession>
<evidence type="ECO:0000313" key="2">
    <source>
        <dbReference type="Proteomes" id="UP001220022"/>
    </source>
</evidence>
<dbReference type="RefSeq" id="WP_275817751.1">
    <property type="nucleotide sequence ID" value="NZ_BAAANM010000006.1"/>
</dbReference>
<name>A0ABT5Z437_9ACTN</name>
<comment type="caution">
    <text evidence="1">The sequence shown here is derived from an EMBL/GenBank/DDBJ whole genome shotgun (WGS) entry which is preliminary data.</text>
</comment>
<keyword evidence="2" id="KW-1185">Reference proteome</keyword>
<organism evidence="1 2">
    <name type="scientific">Streptantibioticus ferralitis</name>
    <dbReference type="NCBI Taxonomy" id="236510"/>
    <lineage>
        <taxon>Bacteria</taxon>
        <taxon>Bacillati</taxon>
        <taxon>Actinomycetota</taxon>
        <taxon>Actinomycetes</taxon>
        <taxon>Kitasatosporales</taxon>
        <taxon>Streptomycetaceae</taxon>
        <taxon>Streptantibioticus</taxon>
    </lineage>
</organism>
<reference evidence="1 2" key="1">
    <citation type="submission" date="2023-03" db="EMBL/GenBank/DDBJ databases">
        <title>Draft genome sequence of type strain Streptomyces ferralitis JCM 14344.</title>
        <authorList>
            <person name="Klaysubun C."/>
            <person name="Duangmal K."/>
        </authorList>
    </citation>
    <scope>NUCLEOTIDE SEQUENCE [LARGE SCALE GENOMIC DNA]</scope>
    <source>
        <strain evidence="1 2">JCM 14344</strain>
    </source>
</reference>